<dbReference type="EMBL" id="UOFZ01000111">
    <property type="protein sequence ID" value="VAX13301.1"/>
    <property type="molecule type" value="Genomic_DNA"/>
</dbReference>
<organism evidence="5">
    <name type="scientific">hydrothermal vent metagenome</name>
    <dbReference type="NCBI Taxonomy" id="652676"/>
    <lineage>
        <taxon>unclassified sequences</taxon>
        <taxon>metagenomes</taxon>
        <taxon>ecological metagenomes</taxon>
    </lineage>
</organism>
<dbReference type="AlphaFoldDB" id="A0A3B1BFS9"/>
<comment type="similarity">
    <text evidence="1">Belongs to the ABC transporter superfamily.</text>
</comment>
<reference evidence="5" key="1">
    <citation type="submission" date="2018-06" db="EMBL/GenBank/DDBJ databases">
        <authorList>
            <person name="Zhirakovskaya E."/>
        </authorList>
    </citation>
    <scope>NUCLEOTIDE SEQUENCE</scope>
</reference>
<feature type="domain" description="ABC transporter" evidence="4">
    <location>
        <begin position="1"/>
        <end position="201"/>
    </location>
</feature>
<keyword evidence="5" id="KW-0547">Nucleotide-binding</keyword>
<dbReference type="InterPro" id="IPR027417">
    <property type="entry name" value="P-loop_NTPase"/>
</dbReference>
<dbReference type="InterPro" id="IPR052156">
    <property type="entry name" value="BCAA_Transport_ATP-bd_LivF"/>
</dbReference>
<dbReference type="GO" id="GO:0015658">
    <property type="term" value="F:branched-chain amino acid transmembrane transporter activity"/>
    <property type="evidence" value="ECO:0007669"/>
    <property type="project" value="TreeGrafter"/>
</dbReference>
<sequence>GANGAGKTTTLRVAAGSLRPWRGKVEFEGEDVTMLNAHDKAARGMVMVPEGRQLFADMSVEENLEMGAFVQRARRQYKNNIERVFDYFPRLAERRRQMAGTLSGGEQQMLAMGRGLMASPKLLIIDELSLGLSPILCQQLFSTLRKLSQTGLSVLLVEQNAYLALALSNQAYVFANGKVEIEGPSFEVSQNPDVRKAYLGM</sequence>
<dbReference type="InterPro" id="IPR003439">
    <property type="entry name" value="ABC_transporter-like_ATP-bd"/>
</dbReference>
<evidence type="ECO:0000256" key="2">
    <source>
        <dbReference type="ARBA" id="ARBA00022448"/>
    </source>
</evidence>
<accession>A0A3B1BFS9</accession>
<keyword evidence="3" id="KW-0029">Amino-acid transport</keyword>
<dbReference type="PROSITE" id="PS00211">
    <property type="entry name" value="ABC_TRANSPORTER_1"/>
    <property type="match status" value="1"/>
</dbReference>
<evidence type="ECO:0000256" key="1">
    <source>
        <dbReference type="ARBA" id="ARBA00005417"/>
    </source>
</evidence>
<dbReference type="GO" id="GO:0015807">
    <property type="term" value="P:L-amino acid transport"/>
    <property type="evidence" value="ECO:0007669"/>
    <property type="project" value="TreeGrafter"/>
</dbReference>
<dbReference type="GO" id="GO:0005524">
    <property type="term" value="F:ATP binding"/>
    <property type="evidence" value="ECO:0007669"/>
    <property type="project" value="UniProtKB-KW"/>
</dbReference>
<dbReference type="PANTHER" id="PTHR43820:SF4">
    <property type="entry name" value="HIGH-AFFINITY BRANCHED-CHAIN AMINO ACID TRANSPORT ATP-BINDING PROTEIN LIVF"/>
    <property type="match status" value="1"/>
</dbReference>
<keyword evidence="2" id="KW-0813">Transport</keyword>
<keyword evidence="5" id="KW-0067">ATP-binding</keyword>
<name>A0A3B1BFS9_9ZZZZ</name>
<dbReference type="PANTHER" id="PTHR43820">
    <property type="entry name" value="HIGH-AFFINITY BRANCHED-CHAIN AMINO ACID TRANSPORT ATP-BINDING PROTEIN LIVF"/>
    <property type="match status" value="1"/>
</dbReference>
<evidence type="ECO:0000256" key="3">
    <source>
        <dbReference type="ARBA" id="ARBA00022970"/>
    </source>
</evidence>
<gene>
    <name evidence="5" type="ORF">MNBD_GAMMA24-850</name>
</gene>
<feature type="non-terminal residue" evidence="5">
    <location>
        <position position="1"/>
    </location>
</feature>
<evidence type="ECO:0000259" key="4">
    <source>
        <dbReference type="PROSITE" id="PS50893"/>
    </source>
</evidence>
<dbReference type="Pfam" id="PF00005">
    <property type="entry name" value="ABC_tran"/>
    <property type="match status" value="1"/>
</dbReference>
<dbReference type="GO" id="GO:0016887">
    <property type="term" value="F:ATP hydrolysis activity"/>
    <property type="evidence" value="ECO:0007669"/>
    <property type="project" value="InterPro"/>
</dbReference>
<protein>
    <submittedName>
        <fullName evidence="5">Branched-chain amino acid transport ATP-binding protein LivF (TC 3.A.1.4.1)</fullName>
    </submittedName>
</protein>
<proteinExistence type="inferred from homology"/>
<dbReference type="InterPro" id="IPR017871">
    <property type="entry name" value="ABC_transporter-like_CS"/>
</dbReference>
<dbReference type="Gene3D" id="3.40.50.300">
    <property type="entry name" value="P-loop containing nucleotide triphosphate hydrolases"/>
    <property type="match status" value="1"/>
</dbReference>
<evidence type="ECO:0000313" key="5">
    <source>
        <dbReference type="EMBL" id="VAX13301.1"/>
    </source>
</evidence>
<dbReference type="CDD" id="cd03224">
    <property type="entry name" value="ABC_TM1139_LivF_branched"/>
    <property type="match status" value="1"/>
</dbReference>
<dbReference type="SUPFAM" id="SSF52540">
    <property type="entry name" value="P-loop containing nucleoside triphosphate hydrolases"/>
    <property type="match status" value="1"/>
</dbReference>
<dbReference type="PROSITE" id="PS50893">
    <property type="entry name" value="ABC_TRANSPORTER_2"/>
    <property type="match status" value="1"/>
</dbReference>